<gene>
    <name evidence="4" type="ORF">RCG00_10780</name>
</gene>
<dbReference type="InterPro" id="IPR005632">
    <property type="entry name" value="Chaperone_Skp"/>
</dbReference>
<proteinExistence type="inferred from homology"/>
<dbReference type="GO" id="GO:0005829">
    <property type="term" value="C:cytosol"/>
    <property type="evidence" value="ECO:0007669"/>
    <property type="project" value="TreeGrafter"/>
</dbReference>
<dbReference type="SMART" id="SM00935">
    <property type="entry name" value="OmpH"/>
    <property type="match status" value="1"/>
</dbReference>
<dbReference type="AlphaFoldDB" id="A0AA51MRQ6"/>
<dbReference type="RefSeq" id="WP_202716448.1">
    <property type="nucleotide sequence ID" value="NZ_CP053482.1"/>
</dbReference>
<feature type="signal peptide" evidence="3">
    <location>
        <begin position="1"/>
        <end position="24"/>
    </location>
</feature>
<dbReference type="Gene3D" id="3.30.910.20">
    <property type="entry name" value="Skp domain"/>
    <property type="match status" value="1"/>
</dbReference>
<reference evidence="4" key="1">
    <citation type="submission" date="2023-08" db="EMBL/GenBank/DDBJ databases">
        <title>New molecular markers tilS and rpoB for phylogenetic and monitoring studies of the genus Thiothrix biodiversity.</title>
        <authorList>
            <person name="Ravin N.V."/>
            <person name="Smolyakov D."/>
            <person name="Markov N.D."/>
            <person name="Beletsky A.V."/>
            <person name="Mardanov A.V."/>
            <person name="Rudenko T.S."/>
            <person name="Grabovich M.Y."/>
        </authorList>
    </citation>
    <scope>NUCLEOTIDE SEQUENCE</scope>
    <source>
        <strain evidence="4">DNT52</strain>
    </source>
</reference>
<dbReference type="SUPFAM" id="SSF111384">
    <property type="entry name" value="OmpH-like"/>
    <property type="match status" value="1"/>
</dbReference>
<dbReference type="PANTHER" id="PTHR35089:SF1">
    <property type="entry name" value="CHAPERONE PROTEIN SKP"/>
    <property type="match status" value="1"/>
</dbReference>
<dbReference type="EMBL" id="CP133217">
    <property type="protein sequence ID" value="WML88845.1"/>
    <property type="molecule type" value="Genomic_DNA"/>
</dbReference>
<dbReference type="Proteomes" id="UP001229862">
    <property type="component" value="Chromosome"/>
</dbReference>
<dbReference type="PANTHER" id="PTHR35089">
    <property type="entry name" value="CHAPERONE PROTEIN SKP"/>
    <property type="match status" value="1"/>
</dbReference>
<name>A0AA51MRQ6_9GAMM</name>
<evidence type="ECO:0000256" key="2">
    <source>
        <dbReference type="ARBA" id="ARBA00022729"/>
    </source>
</evidence>
<dbReference type="Pfam" id="PF03938">
    <property type="entry name" value="OmpH"/>
    <property type="match status" value="1"/>
</dbReference>
<dbReference type="GO" id="GO:0051082">
    <property type="term" value="F:unfolded protein binding"/>
    <property type="evidence" value="ECO:0007669"/>
    <property type="project" value="InterPro"/>
</dbReference>
<evidence type="ECO:0000313" key="4">
    <source>
        <dbReference type="EMBL" id="WML88845.1"/>
    </source>
</evidence>
<protein>
    <submittedName>
        <fullName evidence="4">OmpH family outer membrane protein</fullName>
    </submittedName>
</protein>
<evidence type="ECO:0000256" key="1">
    <source>
        <dbReference type="ARBA" id="ARBA00009091"/>
    </source>
</evidence>
<comment type="similarity">
    <text evidence="1">Belongs to the Skp family.</text>
</comment>
<evidence type="ECO:0000256" key="3">
    <source>
        <dbReference type="SAM" id="SignalP"/>
    </source>
</evidence>
<dbReference type="GO" id="GO:0050821">
    <property type="term" value="P:protein stabilization"/>
    <property type="evidence" value="ECO:0007669"/>
    <property type="project" value="TreeGrafter"/>
</dbReference>
<feature type="chain" id="PRO_5041433103" evidence="3">
    <location>
        <begin position="25"/>
        <end position="193"/>
    </location>
</feature>
<accession>A0AA51MRQ6</accession>
<organism evidence="4">
    <name type="scientific">Thiothrix subterranea</name>
    <dbReference type="NCBI Taxonomy" id="2735563"/>
    <lineage>
        <taxon>Bacteria</taxon>
        <taxon>Pseudomonadati</taxon>
        <taxon>Pseudomonadota</taxon>
        <taxon>Gammaproteobacteria</taxon>
        <taxon>Thiotrichales</taxon>
        <taxon>Thiotrichaceae</taxon>
        <taxon>Thiothrix</taxon>
    </lineage>
</organism>
<sequence>MLKLGALCMCGLLLLMGQQSVVIAADEAEQRPVRIAIVNMAGLLENAPQSKAADAQLKLDFVPRERRLEADQKAIRQLEDELSTSIQSGVLPDLEKVEGQRKLRDLQRTYAREMEDFREAVRLARDTAIGALQAEIVQAIVEVREREKIDLVLRESNYIVASDRIDMTAQVMQHLEQKFQAKAAATPATGKQE</sequence>
<keyword evidence="2 3" id="KW-0732">Signal</keyword>
<dbReference type="InterPro" id="IPR024930">
    <property type="entry name" value="Skp_dom_sf"/>
</dbReference>